<dbReference type="EMBL" id="OZ075139">
    <property type="protein sequence ID" value="CAL5018645.1"/>
    <property type="molecule type" value="Genomic_DNA"/>
</dbReference>
<reference evidence="3 6" key="1">
    <citation type="submission" date="2024-10" db="EMBL/GenBank/DDBJ databases">
        <authorList>
            <person name="Ryan C."/>
        </authorList>
    </citation>
    <scope>NUCLEOTIDE SEQUENCE [LARGE SCALE GENOMIC DNA]</scope>
</reference>
<protein>
    <submittedName>
        <fullName evidence="3">Uncharacterized protein</fullName>
    </submittedName>
</protein>
<dbReference type="PANTHER" id="PTHR31676">
    <property type="entry name" value="T31J12.3 PROTEIN-RELATED"/>
    <property type="match status" value="1"/>
</dbReference>
<dbReference type="EMBL" id="OZ075140">
    <property type="protein sequence ID" value="CAL5029026.1"/>
    <property type="molecule type" value="Genomic_DNA"/>
</dbReference>
<proteinExistence type="predicted"/>
<dbReference type="EMBL" id="OZ075140">
    <property type="protein sequence ID" value="CAL5029025.1"/>
    <property type="molecule type" value="Genomic_DNA"/>
</dbReference>
<evidence type="ECO:0000313" key="6">
    <source>
        <dbReference type="Proteomes" id="UP001497457"/>
    </source>
</evidence>
<dbReference type="PANTHER" id="PTHR31676:SF14">
    <property type="entry name" value="OS03G0393600 PROTEIN"/>
    <property type="match status" value="1"/>
</dbReference>
<dbReference type="SUPFAM" id="SSF141562">
    <property type="entry name" value="At5g01610-like"/>
    <property type="match status" value="1"/>
</dbReference>
<evidence type="ECO:0000313" key="2">
    <source>
        <dbReference type="EMBL" id="CAL5018643.1"/>
    </source>
</evidence>
<dbReference type="Gene3D" id="2.30.240.10">
    <property type="entry name" value="At5g01610-like"/>
    <property type="match status" value="1"/>
</dbReference>
<feature type="signal peptide" evidence="1">
    <location>
        <begin position="1"/>
        <end position="22"/>
    </location>
</feature>
<dbReference type="Proteomes" id="UP001497457">
    <property type="component" value="Chromosome 29rd"/>
</dbReference>
<evidence type="ECO:0000313" key="5">
    <source>
        <dbReference type="EMBL" id="CAL5029026.1"/>
    </source>
</evidence>
<dbReference type="InterPro" id="IPR007493">
    <property type="entry name" value="DUF538"/>
</dbReference>
<keyword evidence="6" id="KW-1185">Reference proteome</keyword>
<dbReference type="Pfam" id="PF04398">
    <property type="entry name" value="DUF538"/>
    <property type="match status" value="1"/>
</dbReference>
<name>A0ABC9CF50_9POAL</name>
<gene>
    <name evidence="2" type="ORF">URODEC1_LOCUS74308</name>
    <name evidence="3" type="ORF">URODEC1_LOCUS74309</name>
    <name evidence="4" type="ORF">URODEC1_LOCUS80143</name>
    <name evidence="5" type="ORF">URODEC1_LOCUS80144</name>
</gene>
<evidence type="ECO:0000313" key="4">
    <source>
        <dbReference type="EMBL" id="CAL5029025.1"/>
    </source>
</evidence>
<accession>A0ABC9CF50</accession>
<evidence type="ECO:0000313" key="3">
    <source>
        <dbReference type="EMBL" id="CAL5018645.1"/>
    </source>
</evidence>
<dbReference type="AlphaFoldDB" id="A0ABC9CF50"/>
<dbReference type="EMBL" id="OZ075139">
    <property type="protein sequence ID" value="CAL5018643.1"/>
    <property type="molecule type" value="Genomic_DNA"/>
</dbReference>
<dbReference type="Proteomes" id="UP001497457">
    <property type="component" value="Chromosome 30rd"/>
</dbReference>
<evidence type="ECO:0000256" key="1">
    <source>
        <dbReference type="SAM" id="SignalP"/>
    </source>
</evidence>
<dbReference type="InterPro" id="IPR036758">
    <property type="entry name" value="At5g01610-like"/>
</dbReference>
<keyword evidence="1" id="KW-0732">Signal</keyword>
<organism evidence="3 6">
    <name type="scientific">Urochloa decumbens</name>
    <dbReference type="NCBI Taxonomy" id="240449"/>
    <lineage>
        <taxon>Eukaryota</taxon>
        <taxon>Viridiplantae</taxon>
        <taxon>Streptophyta</taxon>
        <taxon>Embryophyta</taxon>
        <taxon>Tracheophyta</taxon>
        <taxon>Spermatophyta</taxon>
        <taxon>Magnoliopsida</taxon>
        <taxon>Liliopsida</taxon>
        <taxon>Poales</taxon>
        <taxon>Poaceae</taxon>
        <taxon>PACMAD clade</taxon>
        <taxon>Panicoideae</taxon>
        <taxon>Panicodae</taxon>
        <taxon>Paniceae</taxon>
        <taxon>Melinidinae</taxon>
        <taxon>Urochloa</taxon>
    </lineage>
</organism>
<sequence>MAMQHLTLLGVLMVSILHAVSSTEATPANSTVPAEVDAAGTAYDVLEQNNLPRGLLPQGVQSYVLHAGGALEVTLPGECSFFVSVAGKRFQFRYASRVSGVIKSGSISSVSGVRVQAAFAWLGISQVQRAGDQLNIQLEKSTQSFPVSAFAQSPSCS</sequence>
<feature type="chain" id="PRO_5044721672" evidence="1">
    <location>
        <begin position="23"/>
        <end position="157"/>
    </location>
</feature>